<evidence type="ECO:0000313" key="2">
    <source>
        <dbReference type="EMBL" id="GER47005.1"/>
    </source>
</evidence>
<comment type="caution">
    <text evidence="2">The sequence shown here is derived from an EMBL/GenBank/DDBJ whole genome shotgun (WGS) entry which is preliminary data.</text>
</comment>
<name>A0A5A7QNR7_STRAF</name>
<keyword evidence="3" id="KW-1185">Reference proteome</keyword>
<accession>A0A5A7QNR7</accession>
<evidence type="ECO:0000313" key="3">
    <source>
        <dbReference type="Proteomes" id="UP000325081"/>
    </source>
</evidence>
<feature type="region of interest" description="Disordered" evidence="1">
    <location>
        <begin position="190"/>
        <end position="225"/>
    </location>
</feature>
<dbReference type="Proteomes" id="UP000325081">
    <property type="component" value="Unassembled WGS sequence"/>
</dbReference>
<sequence length="225" mass="24174">MAFFLRRLANAASIYSGGQKNSGSRLRFGALAAISGAISSYYFISSPSLVYLDQLSEDSTEKIDWTYTDENLGHESRRKMHEASELVLNESTVLQMAVKESLGKDLAEEAKNSLKESVKENLKEAIVFTGVHYVCVLEKKEQAQVYDSHQKGRQLGQLVVAKDKGLKLQQEGDRKLGEILSELKGLKGLLVGGKGDGSGEWNGKGSGEGNGNGSGEGNGKGSGKA</sequence>
<reference evidence="3" key="1">
    <citation type="journal article" date="2019" name="Curr. Biol.">
        <title>Genome Sequence of Striga asiatica Provides Insight into the Evolution of Plant Parasitism.</title>
        <authorList>
            <person name="Yoshida S."/>
            <person name="Kim S."/>
            <person name="Wafula E.K."/>
            <person name="Tanskanen J."/>
            <person name="Kim Y.M."/>
            <person name="Honaas L."/>
            <person name="Yang Z."/>
            <person name="Spallek T."/>
            <person name="Conn C.E."/>
            <person name="Ichihashi Y."/>
            <person name="Cheong K."/>
            <person name="Cui S."/>
            <person name="Der J.P."/>
            <person name="Gundlach H."/>
            <person name="Jiao Y."/>
            <person name="Hori C."/>
            <person name="Ishida J.K."/>
            <person name="Kasahara H."/>
            <person name="Kiba T."/>
            <person name="Kim M.S."/>
            <person name="Koo N."/>
            <person name="Laohavisit A."/>
            <person name="Lee Y.H."/>
            <person name="Lumba S."/>
            <person name="McCourt P."/>
            <person name="Mortimer J.C."/>
            <person name="Mutuku J.M."/>
            <person name="Nomura T."/>
            <person name="Sasaki-Sekimoto Y."/>
            <person name="Seto Y."/>
            <person name="Wang Y."/>
            <person name="Wakatake T."/>
            <person name="Sakakibara H."/>
            <person name="Demura T."/>
            <person name="Yamaguchi S."/>
            <person name="Yoneyama K."/>
            <person name="Manabe R.I."/>
            <person name="Nelson D.C."/>
            <person name="Schulman A.H."/>
            <person name="Timko M.P."/>
            <person name="dePamphilis C.W."/>
            <person name="Choi D."/>
            <person name="Shirasu K."/>
        </authorList>
    </citation>
    <scope>NUCLEOTIDE SEQUENCE [LARGE SCALE GENOMIC DNA]</scope>
    <source>
        <strain evidence="3">cv. UVA1</strain>
    </source>
</reference>
<evidence type="ECO:0000256" key="1">
    <source>
        <dbReference type="SAM" id="MobiDB-lite"/>
    </source>
</evidence>
<organism evidence="2 3">
    <name type="scientific">Striga asiatica</name>
    <name type="common">Asiatic witchweed</name>
    <name type="synonym">Buchnera asiatica</name>
    <dbReference type="NCBI Taxonomy" id="4170"/>
    <lineage>
        <taxon>Eukaryota</taxon>
        <taxon>Viridiplantae</taxon>
        <taxon>Streptophyta</taxon>
        <taxon>Embryophyta</taxon>
        <taxon>Tracheophyta</taxon>
        <taxon>Spermatophyta</taxon>
        <taxon>Magnoliopsida</taxon>
        <taxon>eudicotyledons</taxon>
        <taxon>Gunneridae</taxon>
        <taxon>Pentapetalae</taxon>
        <taxon>asterids</taxon>
        <taxon>lamiids</taxon>
        <taxon>Lamiales</taxon>
        <taxon>Orobanchaceae</taxon>
        <taxon>Buchnereae</taxon>
        <taxon>Striga</taxon>
    </lineage>
</organism>
<gene>
    <name evidence="2" type="ORF">STAS_24070</name>
</gene>
<protein>
    <submittedName>
        <fullName evidence="2">FAD/NAD(P)-binding oxidoreductase</fullName>
    </submittedName>
</protein>
<proteinExistence type="predicted"/>
<dbReference type="EMBL" id="BKCP01007737">
    <property type="protein sequence ID" value="GER47005.1"/>
    <property type="molecule type" value="Genomic_DNA"/>
</dbReference>
<dbReference type="AlphaFoldDB" id="A0A5A7QNR7"/>